<comment type="caution">
    <text evidence="1">The sequence shown here is derived from an EMBL/GenBank/DDBJ whole genome shotgun (WGS) entry which is preliminary data.</text>
</comment>
<feature type="non-terminal residue" evidence="1">
    <location>
        <position position="59"/>
    </location>
</feature>
<keyword evidence="2" id="KW-1185">Reference proteome</keyword>
<feature type="non-terminal residue" evidence="1">
    <location>
        <position position="1"/>
    </location>
</feature>
<organism evidence="1 2">
    <name type="scientific">Prorocentrum cordatum</name>
    <dbReference type="NCBI Taxonomy" id="2364126"/>
    <lineage>
        <taxon>Eukaryota</taxon>
        <taxon>Sar</taxon>
        <taxon>Alveolata</taxon>
        <taxon>Dinophyceae</taxon>
        <taxon>Prorocentrales</taxon>
        <taxon>Prorocentraceae</taxon>
        <taxon>Prorocentrum</taxon>
    </lineage>
</organism>
<accession>A0ABN9TFM4</accession>
<evidence type="ECO:0000313" key="2">
    <source>
        <dbReference type="Proteomes" id="UP001189429"/>
    </source>
</evidence>
<sequence length="59" mass="6979">DEKGVSAHMDEQRTFRYFNEQLSELQRESQLADVVEYKMTLQDVTRELMECHSAEQLQG</sequence>
<reference evidence="1" key="1">
    <citation type="submission" date="2023-10" db="EMBL/GenBank/DDBJ databases">
        <authorList>
            <person name="Chen Y."/>
            <person name="Shah S."/>
            <person name="Dougan E. K."/>
            <person name="Thang M."/>
            <person name="Chan C."/>
        </authorList>
    </citation>
    <scope>NUCLEOTIDE SEQUENCE [LARGE SCALE GENOMIC DNA]</scope>
</reference>
<protein>
    <submittedName>
        <fullName evidence="1">Uncharacterized protein</fullName>
    </submittedName>
</protein>
<name>A0ABN9TFM4_9DINO</name>
<gene>
    <name evidence="1" type="ORF">PCOR1329_LOCUS38693</name>
</gene>
<dbReference type="EMBL" id="CAUYUJ010014682">
    <property type="protein sequence ID" value="CAK0844632.1"/>
    <property type="molecule type" value="Genomic_DNA"/>
</dbReference>
<dbReference type="Proteomes" id="UP001189429">
    <property type="component" value="Unassembled WGS sequence"/>
</dbReference>
<proteinExistence type="predicted"/>
<evidence type="ECO:0000313" key="1">
    <source>
        <dbReference type="EMBL" id="CAK0844632.1"/>
    </source>
</evidence>